<dbReference type="PANTHER" id="PTHR14582:SF1">
    <property type="entry name" value="CENTROMERE PROTEIN O"/>
    <property type="match status" value="1"/>
</dbReference>
<evidence type="ECO:0000256" key="7">
    <source>
        <dbReference type="ARBA" id="ARBA00023328"/>
    </source>
</evidence>
<dbReference type="Proteomes" id="UP000316079">
    <property type="component" value="Unassembled WGS sequence"/>
</dbReference>
<gene>
    <name evidence="8" type="ORF">DNTS_016228</name>
</gene>
<keyword evidence="9" id="KW-1185">Reference proteome</keyword>
<comment type="caution">
    <text evidence="8">The sequence shown here is derived from an EMBL/GenBank/DDBJ whole genome shotgun (WGS) entry which is preliminary data.</text>
</comment>
<evidence type="ECO:0000256" key="5">
    <source>
        <dbReference type="ARBA" id="ARBA00022454"/>
    </source>
</evidence>
<comment type="subcellular location">
    <subcellularLocation>
        <location evidence="2">Chromosome</location>
        <location evidence="2">Centromere</location>
    </subcellularLocation>
    <subcellularLocation>
        <location evidence="1">Nucleus</location>
    </subcellularLocation>
</comment>
<evidence type="ECO:0000256" key="4">
    <source>
        <dbReference type="ARBA" id="ARBA00016395"/>
    </source>
</evidence>
<evidence type="ECO:0000256" key="1">
    <source>
        <dbReference type="ARBA" id="ARBA00004123"/>
    </source>
</evidence>
<dbReference type="CDD" id="cd23836">
    <property type="entry name" value="DRWD-C_CENP-O"/>
    <property type="match status" value="1"/>
</dbReference>
<accession>A0A553Q0N5</accession>
<dbReference type="GO" id="GO:0031511">
    <property type="term" value="C:Mis6-Sim4 complex"/>
    <property type="evidence" value="ECO:0007669"/>
    <property type="project" value="TreeGrafter"/>
</dbReference>
<dbReference type="CDD" id="cd23835">
    <property type="entry name" value="DRWD-N_CENP-O"/>
    <property type="match status" value="1"/>
</dbReference>
<evidence type="ECO:0000256" key="2">
    <source>
        <dbReference type="ARBA" id="ARBA00004584"/>
    </source>
</evidence>
<dbReference type="EMBL" id="SRMA01026473">
    <property type="protein sequence ID" value="TRY83494.1"/>
    <property type="molecule type" value="Genomic_DNA"/>
</dbReference>
<evidence type="ECO:0000313" key="9">
    <source>
        <dbReference type="Proteomes" id="UP000316079"/>
    </source>
</evidence>
<dbReference type="GO" id="GO:0005634">
    <property type="term" value="C:nucleus"/>
    <property type="evidence" value="ECO:0007669"/>
    <property type="project" value="UniProtKB-SubCell"/>
</dbReference>
<dbReference type="OrthoDB" id="10050372at2759"/>
<protein>
    <recommendedName>
        <fullName evidence="4">Centromere protein O</fullName>
    </recommendedName>
</protein>
<evidence type="ECO:0000313" key="8">
    <source>
        <dbReference type="EMBL" id="TRY83494.1"/>
    </source>
</evidence>
<evidence type="ECO:0000256" key="3">
    <source>
        <dbReference type="ARBA" id="ARBA00007321"/>
    </source>
</evidence>
<name>A0A553Q0N5_9TELE</name>
<dbReference type="STRING" id="623744.A0A553Q0N5"/>
<dbReference type="AlphaFoldDB" id="A0A553Q0N5"/>
<organism evidence="8 9">
    <name type="scientific">Danionella cerebrum</name>
    <dbReference type="NCBI Taxonomy" id="2873325"/>
    <lineage>
        <taxon>Eukaryota</taxon>
        <taxon>Metazoa</taxon>
        <taxon>Chordata</taxon>
        <taxon>Craniata</taxon>
        <taxon>Vertebrata</taxon>
        <taxon>Euteleostomi</taxon>
        <taxon>Actinopterygii</taxon>
        <taxon>Neopterygii</taxon>
        <taxon>Teleostei</taxon>
        <taxon>Ostariophysi</taxon>
        <taxon>Cypriniformes</taxon>
        <taxon>Danionidae</taxon>
        <taxon>Danioninae</taxon>
        <taxon>Danionella</taxon>
    </lineage>
</organism>
<reference evidence="8 9" key="1">
    <citation type="journal article" date="2019" name="Sci. Data">
        <title>Hybrid genome assembly and annotation of Danionella translucida.</title>
        <authorList>
            <person name="Kadobianskyi M."/>
            <person name="Schulze L."/>
            <person name="Schuelke M."/>
            <person name="Judkewitz B."/>
        </authorList>
    </citation>
    <scope>NUCLEOTIDE SEQUENCE [LARGE SCALE GENOMIC DNA]</scope>
    <source>
        <strain evidence="8 9">Bolton</strain>
    </source>
</reference>
<keyword evidence="7" id="KW-0137">Centromere</keyword>
<proteinExistence type="inferred from homology"/>
<sequence length="285" mass="32127">MTQMELMDSGVLAQLMSLEREAVGPPDSLQSDRLQMLKVQAANLKIRRDKLKHKGNMIKIFKDRISKNLPLDEDDGDSGSFSVLQQTLVTTWKMQLKDLQHAHHLIGGFDLLECKEGKSVCLSFHTAFEGVYLETYNMELDLMRTVQISRHNIPPSFGLESLAKLHLQSNLKAFLQAISQKLNALAGRKRQVALVKDLGSVLVMESNELCSLLVLMCKVSSEKLMAVLLTLEYGDLMQTVPTRVLIESEDKSLSESPQWKKNQLLLMESPVHTALYTMRRMGSIV</sequence>
<keyword evidence="6" id="KW-0539">Nucleus</keyword>
<dbReference type="PANTHER" id="PTHR14582">
    <property type="entry name" value="INNER KINETOCHORE SUBUNIT MAL2"/>
    <property type="match status" value="1"/>
</dbReference>
<comment type="similarity">
    <text evidence="3">Belongs to the CENP-O/MCM21 family.</text>
</comment>
<dbReference type="InterPro" id="IPR018464">
    <property type="entry name" value="CENP-O"/>
</dbReference>
<keyword evidence="5" id="KW-0158">Chromosome</keyword>
<evidence type="ECO:0000256" key="6">
    <source>
        <dbReference type="ARBA" id="ARBA00023242"/>
    </source>
</evidence>